<dbReference type="SMART" id="SM00116">
    <property type="entry name" value="CBS"/>
    <property type="match status" value="2"/>
</dbReference>
<proteinExistence type="predicted"/>
<protein>
    <submittedName>
        <fullName evidence="4">CBS domain-containing protein</fullName>
    </submittedName>
</protein>
<dbReference type="AlphaFoldDB" id="A0AB74UCZ2"/>
<organism evidence="4">
    <name type="scientific">Salinicola endophyticus</name>
    <dbReference type="NCBI Taxonomy" id="1949083"/>
    <lineage>
        <taxon>Bacteria</taxon>
        <taxon>Pseudomonadati</taxon>
        <taxon>Pseudomonadota</taxon>
        <taxon>Gammaproteobacteria</taxon>
        <taxon>Oceanospirillales</taxon>
        <taxon>Halomonadaceae</taxon>
        <taxon>Salinicola</taxon>
    </lineage>
</organism>
<dbReference type="PANTHER" id="PTHR43080:SF2">
    <property type="entry name" value="CBS DOMAIN-CONTAINING PROTEIN"/>
    <property type="match status" value="1"/>
</dbReference>
<dbReference type="PANTHER" id="PTHR43080">
    <property type="entry name" value="CBS DOMAIN-CONTAINING PROTEIN CBSX3, MITOCHONDRIAL"/>
    <property type="match status" value="1"/>
</dbReference>
<dbReference type="Pfam" id="PF00571">
    <property type="entry name" value="CBS"/>
    <property type="match status" value="2"/>
</dbReference>
<evidence type="ECO:0000259" key="3">
    <source>
        <dbReference type="PROSITE" id="PS51371"/>
    </source>
</evidence>
<evidence type="ECO:0000256" key="2">
    <source>
        <dbReference type="PROSITE-ProRule" id="PRU00703"/>
    </source>
</evidence>
<dbReference type="InterPro" id="IPR046342">
    <property type="entry name" value="CBS_dom_sf"/>
</dbReference>
<keyword evidence="1 2" id="KW-0129">CBS domain</keyword>
<dbReference type="PROSITE" id="PS51371">
    <property type="entry name" value="CBS"/>
    <property type="match status" value="2"/>
</dbReference>
<dbReference type="EMBL" id="CP159578">
    <property type="protein sequence ID" value="XCJ79364.1"/>
    <property type="molecule type" value="Genomic_DNA"/>
</dbReference>
<dbReference type="InterPro" id="IPR051257">
    <property type="entry name" value="Diverse_CBS-Domain"/>
</dbReference>
<sequence length="147" mass="16141">MSQALPQRVADIMIRDVLTLRLDQSLHDGNEAMREHKIRHLPVLDAQERLVGMLNQKVVLREALQITNVYGSNRLSHHLALIPVEEVLSGEVLTLTPETPLAEAGRTLLDNRHGAMPVVDGDGRLVGIVSSVDFVHLAVRLLEAGPA</sequence>
<feature type="domain" description="CBS" evidence="3">
    <location>
        <begin position="13"/>
        <end position="69"/>
    </location>
</feature>
<dbReference type="RefSeq" id="WP_353980300.1">
    <property type="nucleotide sequence ID" value="NZ_CP159578.1"/>
</dbReference>
<dbReference type="SUPFAM" id="SSF54631">
    <property type="entry name" value="CBS-domain pair"/>
    <property type="match status" value="1"/>
</dbReference>
<gene>
    <name evidence="4" type="ORF">ABV408_18275</name>
</gene>
<reference evidence="4" key="1">
    <citation type="submission" date="2024-06" db="EMBL/GenBank/DDBJ databases">
        <title>Complete genome of Salinicola endophyticus HNIBRBA4755.</title>
        <authorList>
            <person name="Shin S.Y."/>
            <person name="Kang H."/>
            <person name="Song J."/>
        </authorList>
    </citation>
    <scope>NUCLEOTIDE SEQUENCE</scope>
    <source>
        <strain evidence="4">HNIBRBA4755</strain>
    </source>
</reference>
<dbReference type="InterPro" id="IPR000644">
    <property type="entry name" value="CBS_dom"/>
</dbReference>
<feature type="domain" description="CBS" evidence="3">
    <location>
        <begin position="88"/>
        <end position="144"/>
    </location>
</feature>
<evidence type="ECO:0000256" key="1">
    <source>
        <dbReference type="ARBA" id="ARBA00023122"/>
    </source>
</evidence>
<accession>A0AB74UCZ2</accession>
<name>A0AB74UCZ2_9GAMM</name>
<dbReference type="Gene3D" id="3.10.580.10">
    <property type="entry name" value="CBS-domain"/>
    <property type="match status" value="1"/>
</dbReference>
<evidence type="ECO:0000313" key="4">
    <source>
        <dbReference type="EMBL" id="XCJ79364.1"/>
    </source>
</evidence>